<keyword evidence="4 13" id="KW-1133">Transmembrane helix</keyword>
<evidence type="ECO:0000256" key="1">
    <source>
        <dbReference type="ARBA" id="ARBA00004651"/>
    </source>
</evidence>
<dbReference type="Ensembl" id="ENSSPUT00000002913.1">
    <property type="protein sequence ID" value="ENSSPUP00000002750.1"/>
    <property type="gene ID" value="ENSSPUG00000002131.1"/>
</dbReference>
<comment type="subcellular location">
    <subcellularLocation>
        <location evidence="1">Cell membrane</location>
        <topology evidence="1">Multi-pass membrane protein</topology>
    </subcellularLocation>
</comment>
<dbReference type="GeneTree" id="ENSGT01050000244840"/>
<dbReference type="PANTHER" id="PTHR24232:SF22">
    <property type="entry name" value="PROTEINASE-ACTIVATED RECEPTOR 4"/>
    <property type="match status" value="1"/>
</dbReference>
<dbReference type="InterPro" id="IPR003912">
    <property type="entry name" value="Protea_act_rcpt"/>
</dbReference>
<protein>
    <recommendedName>
        <fullName evidence="15">G-protein coupled receptors family 1 profile domain-containing protein</fullName>
    </recommendedName>
</protein>
<evidence type="ECO:0000256" key="3">
    <source>
        <dbReference type="ARBA" id="ARBA00022692"/>
    </source>
</evidence>
<feature type="chain" id="PRO_5034717572" description="G-protein coupled receptors family 1 profile domain-containing protein" evidence="14">
    <location>
        <begin position="24"/>
        <end position="371"/>
    </location>
</feature>
<dbReference type="OMA" id="FYVSRDF"/>
<keyword evidence="7 11" id="KW-1015">Disulfide bond</keyword>
<evidence type="ECO:0000313" key="16">
    <source>
        <dbReference type="Ensembl" id="ENSSPUP00000002750.1"/>
    </source>
</evidence>
<dbReference type="GO" id="GO:0015057">
    <property type="term" value="F:thrombin-activated receptor activity"/>
    <property type="evidence" value="ECO:0007669"/>
    <property type="project" value="InterPro"/>
</dbReference>
<keyword evidence="2" id="KW-1003">Cell membrane</keyword>
<dbReference type="SUPFAM" id="SSF81321">
    <property type="entry name" value="Family A G protein-coupled receptor-like"/>
    <property type="match status" value="1"/>
</dbReference>
<feature type="domain" description="G-protein coupled receptors family 1 profile" evidence="15">
    <location>
        <begin position="85"/>
        <end position="331"/>
    </location>
</feature>
<organism evidence="16 17">
    <name type="scientific">Sphenodon punctatus</name>
    <name type="common">Tuatara</name>
    <name type="synonym">Hatteria punctata</name>
    <dbReference type="NCBI Taxonomy" id="8508"/>
    <lineage>
        <taxon>Eukaryota</taxon>
        <taxon>Metazoa</taxon>
        <taxon>Chordata</taxon>
        <taxon>Craniata</taxon>
        <taxon>Vertebrata</taxon>
        <taxon>Euteleostomi</taxon>
        <taxon>Lepidosauria</taxon>
        <taxon>Sphenodontia</taxon>
        <taxon>Sphenodontidae</taxon>
        <taxon>Sphenodon</taxon>
    </lineage>
</organism>
<evidence type="ECO:0000256" key="11">
    <source>
        <dbReference type="PIRSR" id="PIRSR603912-52"/>
    </source>
</evidence>
<feature type="transmembrane region" description="Helical" evidence="13">
    <location>
        <begin position="100"/>
        <end position="122"/>
    </location>
</feature>
<dbReference type="InterPro" id="IPR017452">
    <property type="entry name" value="GPCR_Rhodpsn_7TM"/>
</dbReference>
<evidence type="ECO:0000256" key="8">
    <source>
        <dbReference type="ARBA" id="ARBA00023170"/>
    </source>
</evidence>
<feature type="transmembrane region" description="Helical" evidence="13">
    <location>
        <begin position="142"/>
        <end position="163"/>
    </location>
</feature>
<keyword evidence="3 12" id="KW-0812">Transmembrane</keyword>
<feature type="transmembrane region" description="Helical" evidence="13">
    <location>
        <begin position="73"/>
        <end position="93"/>
    </location>
</feature>
<dbReference type="GO" id="GO:0035025">
    <property type="term" value="P:positive regulation of Rho protein signal transduction"/>
    <property type="evidence" value="ECO:0007669"/>
    <property type="project" value="TreeGrafter"/>
</dbReference>
<feature type="signal peptide" evidence="14">
    <location>
        <begin position="1"/>
        <end position="23"/>
    </location>
</feature>
<dbReference type="PRINTS" id="PR00237">
    <property type="entry name" value="GPCRRHODOPSN"/>
</dbReference>
<proteinExistence type="inferred from homology"/>
<dbReference type="Proteomes" id="UP000694392">
    <property type="component" value="Unplaced"/>
</dbReference>
<dbReference type="InterPro" id="IPR000276">
    <property type="entry name" value="GPCR_Rhodpsn"/>
</dbReference>
<comment type="similarity">
    <text evidence="12">Belongs to the G-protein coupled receptor 1 family.</text>
</comment>
<evidence type="ECO:0000256" key="2">
    <source>
        <dbReference type="ARBA" id="ARBA00022475"/>
    </source>
</evidence>
<keyword evidence="17" id="KW-1185">Reference proteome</keyword>
<dbReference type="GO" id="GO:0005886">
    <property type="term" value="C:plasma membrane"/>
    <property type="evidence" value="ECO:0007669"/>
    <property type="project" value="UniProtKB-SubCell"/>
</dbReference>
<dbReference type="GO" id="GO:0007200">
    <property type="term" value="P:phospholipase C-activating G protein-coupled receptor signaling pathway"/>
    <property type="evidence" value="ECO:0007669"/>
    <property type="project" value="TreeGrafter"/>
</dbReference>
<name>A0A8D0L1Z2_SPHPU</name>
<dbReference type="PRINTS" id="PR01430">
    <property type="entry name" value="PROTEASEAR4"/>
</dbReference>
<evidence type="ECO:0000256" key="12">
    <source>
        <dbReference type="RuleBase" id="RU000688"/>
    </source>
</evidence>
<keyword evidence="9" id="KW-0325">Glycoprotein</keyword>
<dbReference type="Pfam" id="PF00001">
    <property type="entry name" value="7tm_1"/>
    <property type="match status" value="1"/>
</dbReference>
<keyword evidence="14" id="KW-0732">Signal</keyword>
<dbReference type="InterPro" id="IPR003944">
    <property type="entry name" value="Prot_act_rcpt_4"/>
</dbReference>
<dbReference type="AlphaFoldDB" id="A0A8D0L1Z2"/>
<dbReference type="PROSITE" id="PS51257">
    <property type="entry name" value="PROKAR_LIPOPROTEIN"/>
    <property type="match status" value="1"/>
</dbReference>
<dbReference type="GO" id="GO:0007596">
    <property type="term" value="P:blood coagulation"/>
    <property type="evidence" value="ECO:0007669"/>
    <property type="project" value="InterPro"/>
</dbReference>
<dbReference type="PANTHER" id="PTHR24232">
    <property type="entry name" value="G-PROTEIN COUPLED RECEPTOR"/>
    <property type="match status" value="1"/>
</dbReference>
<feature type="disulfide bond" evidence="11">
    <location>
        <begin position="140"/>
        <end position="219"/>
    </location>
</feature>
<evidence type="ECO:0000259" key="15">
    <source>
        <dbReference type="PROSITE" id="PS50262"/>
    </source>
</evidence>
<dbReference type="PROSITE" id="PS50262">
    <property type="entry name" value="G_PROTEIN_RECEP_F1_2"/>
    <property type="match status" value="1"/>
</dbReference>
<feature type="transmembrane region" description="Helical" evidence="13">
    <location>
        <begin position="184"/>
        <end position="205"/>
    </location>
</feature>
<keyword evidence="8 12" id="KW-0675">Receptor</keyword>
<feature type="transmembrane region" description="Helical" evidence="13">
    <location>
        <begin position="310"/>
        <end position="334"/>
    </location>
</feature>
<evidence type="ECO:0000313" key="17">
    <source>
        <dbReference type="Proteomes" id="UP000694392"/>
    </source>
</evidence>
<accession>A0A8D0L1Z2</accession>
<feature type="transmembrane region" description="Helical" evidence="13">
    <location>
        <begin position="234"/>
        <end position="263"/>
    </location>
</feature>
<keyword evidence="6 13" id="KW-0472">Membrane</keyword>
<evidence type="ECO:0000256" key="13">
    <source>
        <dbReference type="SAM" id="Phobius"/>
    </source>
</evidence>
<keyword evidence="10 12" id="KW-0807">Transducer</keyword>
<reference evidence="16" key="2">
    <citation type="submission" date="2025-09" db="UniProtKB">
        <authorList>
            <consortium name="Ensembl"/>
        </authorList>
    </citation>
    <scope>IDENTIFICATION</scope>
</reference>
<dbReference type="Gene3D" id="1.20.1070.10">
    <property type="entry name" value="Rhodopsin 7-helix transmembrane proteins"/>
    <property type="match status" value="1"/>
</dbReference>
<dbReference type="PRINTS" id="PR01428">
    <property type="entry name" value="PROTEASEAR"/>
</dbReference>
<dbReference type="PROSITE" id="PS00237">
    <property type="entry name" value="G_PROTEIN_RECEP_F1_1"/>
    <property type="match status" value="1"/>
</dbReference>
<evidence type="ECO:0000256" key="14">
    <source>
        <dbReference type="SAM" id="SignalP"/>
    </source>
</evidence>
<evidence type="ECO:0000256" key="6">
    <source>
        <dbReference type="ARBA" id="ARBA00023136"/>
    </source>
</evidence>
<dbReference type="FunFam" id="1.20.1070.10:FF:000040">
    <property type="entry name" value="Coagulation factor 2 (thrombin) receptor"/>
    <property type="match status" value="1"/>
</dbReference>
<evidence type="ECO:0000256" key="9">
    <source>
        <dbReference type="ARBA" id="ARBA00023180"/>
    </source>
</evidence>
<evidence type="ECO:0000256" key="5">
    <source>
        <dbReference type="ARBA" id="ARBA00023040"/>
    </source>
</evidence>
<sequence>MAPRWLPLSATVFTLLLLACCWAEECSTERKKSKGRALIRLPACGEAATNATCSRRPLASQLKSSVTTLLLPGLYSVVLVVGLPANALALWVLATKTKKYASTLFLLNLAGADLLFILVLPFKILYHRRGSDWPFGEPACRALVALFYGNMYSSILFLTCISLDRYVSLVHPFAWRGSWHLSSAAGVCMGVWMAVVLGVTPLLLIPQSMHLPELNITTCHDVLDVDIENGYLAYYFPFLSILGFAIPLLLITCSYAGVLAQLFSKGGHYGRVVRILALVLLVFVVCFAPSNALLFIQYLQPQPECHNQFYVWYTLALALAAFNNCLDPFIYFYVCRDFRTRLWDSLFCSKGQDRASDKLMKPLKSSDQSQS</sequence>
<feature type="transmembrane region" description="Helical" evidence="13">
    <location>
        <begin position="275"/>
        <end position="298"/>
    </location>
</feature>
<reference evidence="16" key="1">
    <citation type="submission" date="2025-08" db="UniProtKB">
        <authorList>
            <consortium name="Ensembl"/>
        </authorList>
    </citation>
    <scope>IDENTIFICATION</scope>
</reference>
<keyword evidence="5 12" id="KW-0297">G-protein coupled receptor</keyword>
<evidence type="ECO:0000256" key="10">
    <source>
        <dbReference type="ARBA" id="ARBA00023224"/>
    </source>
</evidence>
<evidence type="ECO:0000256" key="4">
    <source>
        <dbReference type="ARBA" id="ARBA00022989"/>
    </source>
</evidence>
<evidence type="ECO:0000256" key="7">
    <source>
        <dbReference type="ARBA" id="ARBA00023157"/>
    </source>
</evidence>